<dbReference type="SMART" id="SM00382">
    <property type="entry name" value="AAA"/>
    <property type="match status" value="1"/>
</dbReference>
<dbReference type="GO" id="GO:0006281">
    <property type="term" value="P:DNA repair"/>
    <property type="evidence" value="ECO:0007669"/>
    <property type="project" value="InterPro"/>
</dbReference>
<dbReference type="Gene3D" id="3.40.50.300">
    <property type="entry name" value="P-loop containing nucleotide triphosphate hydrolases"/>
    <property type="match status" value="1"/>
</dbReference>
<proteinExistence type="inferred from homology"/>
<keyword evidence="2" id="KW-0547">Nucleotide-binding</keyword>
<dbReference type="InterPro" id="IPR020588">
    <property type="entry name" value="RecA_ATP-bd"/>
</dbReference>
<dbReference type="PRINTS" id="PR00142">
    <property type="entry name" value="RECA"/>
</dbReference>
<dbReference type="InterPro" id="IPR027417">
    <property type="entry name" value="P-loop_NTPase"/>
</dbReference>
<dbReference type="GO" id="GO:0003697">
    <property type="term" value="F:single-stranded DNA binding"/>
    <property type="evidence" value="ECO:0007669"/>
    <property type="project" value="InterPro"/>
</dbReference>
<dbReference type="Pfam" id="PF00154">
    <property type="entry name" value="RecA_N"/>
    <property type="match status" value="1"/>
</dbReference>
<dbReference type="PROSITE" id="PS50163">
    <property type="entry name" value="RECA_3"/>
    <property type="match status" value="1"/>
</dbReference>
<dbReference type="InterPro" id="IPR020587">
    <property type="entry name" value="RecA_monomer-monomer_interface"/>
</dbReference>
<dbReference type="InterPro" id="IPR013765">
    <property type="entry name" value="DNA_recomb/repair_RecA"/>
</dbReference>
<protein>
    <recommendedName>
        <fullName evidence="8">RecA family profile 1 domain-containing protein</fullName>
    </recommendedName>
</protein>
<dbReference type="PANTHER" id="PTHR45900:SF1">
    <property type="entry name" value="MITOCHONDRIAL DNA REPAIR PROTEIN RECA HOMOLOG-RELATED"/>
    <property type="match status" value="1"/>
</dbReference>
<accession>A0A0F8XZ74</accession>
<dbReference type="PANTHER" id="PTHR45900">
    <property type="entry name" value="RECA"/>
    <property type="match status" value="1"/>
</dbReference>
<evidence type="ECO:0000256" key="2">
    <source>
        <dbReference type="ARBA" id="ARBA00022741"/>
    </source>
</evidence>
<dbReference type="GO" id="GO:0005524">
    <property type="term" value="F:ATP binding"/>
    <property type="evidence" value="ECO:0007669"/>
    <property type="project" value="UniProtKB-KW"/>
</dbReference>
<evidence type="ECO:0000256" key="4">
    <source>
        <dbReference type="ARBA" id="ARBA00023172"/>
    </source>
</evidence>
<evidence type="ECO:0000256" key="1">
    <source>
        <dbReference type="ARBA" id="ARBA00009391"/>
    </source>
</evidence>
<name>A0A0F8XZ74_9ZZZZ</name>
<evidence type="ECO:0000259" key="5">
    <source>
        <dbReference type="PROSITE" id="PS50162"/>
    </source>
</evidence>
<dbReference type="GO" id="GO:0006310">
    <property type="term" value="P:DNA recombination"/>
    <property type="evidence" value="ECO:0007669"/>
    <property type="project" value="UniProtKB-KW"/>
</dbReference>
<evidence type="ECO:0000256" key="3">
    <source>
        <dbReference type="ARBA" id="ARBA00022840"/>
    </source>
</evidence>
<organism evidence="7">
    <name type="scientific">marine sediment metagenome</name>
    <dbReference type="NCBI Taxonomy" id="412755"/>
    <lineage>
        <taxon>unclassified sequences</taxon>
        <taxon>metagenomes</taxon>
        <taxon>ecological metagenomes</taxon>
    </lineage>
</organism>
<keyword evidence="4" id="KW-0233">DNA recombination</keyword>
<evidence type="ECO:0008006" key="8">
    <source>
        <dbReference type="Google" id="ProtNLM"/>
    </source>
</evidence>
<sequence length="270" mass="30157">MNKELQKCVRDINKEYGIDTIHFGSDEKEWEKIPFGIPKIDDFLGGGISRGHFSVLWGGKGSGKTTACYNLIAEAQKLDKTVYYIDLENSFEPNRAKQFGVDLDKLLIGRFPIAEQSLDSILRFAKKKLVDVIILDSIHSLSPKGEQVDKKGDKSMEADTMALLARKLSQFFRMAVDPIKRANIAVLLIGQVRTSLGFISLDQLTGGHALKHYSVLTVHIRRGQKTDAPKQKYKEDGKSKTKIVGFDSVLKITKTQTPGTEPELSQIHIP</sequence>
<evidence type="ECO:0000259" key="6">
    <source>
        <dbReference type="PROSITE" id="PS50163"/>
    </source>
</evidence>
<feature type="non-terminal residue" evidence="7">
    <location>
        <position position="270"/>
    </location>
</feature>
<comment type="similarity">
    <text evidence="1">Belongs to the RecA family.</text>
</comment>
<dbReference type="SUPFAM" id="SSF52540">
    <property type="entry name" value="P-loop containing nucleoside triphosphate hydrolases"/>
    <property type="match status" value="1"/>
</dbReference>
<comment type="caution">
    <text evidence="7">The sequence shown here is derived from an EMBL/GenBank/DDBJ whole genome shotgun (WGS) entry which is preliminary data.</text>
</comment>
<dbReference type="EMBL" id="LAZR01056367">
    <property type="protein sequence ID" value="KKK74338.1"/>
    <property type="molecule type" value="Genomic_DNA"/>
</dbReference>
<dbReference type="InterPro" id="IPR003593">
    <property type="entry name" value="AAA+_ATPase"/>
</dbReference>
<dbReference type="GO" id="GO:0140664">
    <property type="term" value="F:ATP-dependent DNA damage sensor activity"/>
    <property type="evidence" value="ECO:0007669"/>
    <property type="project" value="InterPro"/>
</dbReference>
<dbReference type="AlphaFoldDB" id="A0A0F8XZ74"/>
<feature type="domain" description="RecA family profile 1" evidence="5">
    <location>
        <begin position="29"/>
        <end position="192"/>
    </location>
</feature>
<evidence type="ECO:0000313" key="7">
    <source>
        <dbReference type="EMBL" id="KKK74338.1"/>
    </source>
</evidence>
<dbReference type="PROSITE" id="PS50162">
    <property type="entry name" value="RECA_2"/>
    <property type="match status" value="1"/>
</dbReference>
<reference evidence="7" key="1">
    <citation type="journal article" date="2015" name="Nature">
        <title>Complex archaea that bridge the gap between prokaryotes and eukaryotes.</title>
        <authorList>
            <person name="Spang A."/>
            <person name="Saw J.H."/>
            <person name="Jorgensen S.L."/>
            <person name="Zaremba-Niedzwiedzka K."/>
            <person name="Martijn J."/>
            <person name="Lind A.E."/>
            <person name="van Eijk R."/>
            <person name="Schleper C."/>
            <person name="Guy L."/>
            <person name="Ettema T.J."/>
        </authorList>
    </citation>
    <scope>NUCLEOTIDE SEQUENCE</scope>
</reference>
<keyword evidence="3" id="KW-0067">ATP-binding</keyword>
<gene>
    <name evidence="7" type="ORF">LCGC14_2884760</name>
</gene>
<dbReference type="InterPro" id="IPR049428">
    <property type="entry name" value="RecA-like_N"/>
</dbReference>
<feature type="domain" description="RecA family profile 2" evidence="6">
    <location>
        <begin position="195"/>
        <end position="263"/>
    </location>
</feature>